<keyword evidence="2" id="KW-1003">Cell membrane</keyword>
<evidence type="ECO:0000313" key="11">
    <source>
        <dbReference type="Proteomes" id="UP000515312"/>
    </source>
</evidence>
<feature type="transmembrane region" description="Helical" evidence="7">
    <location>
        <begin position="365"/>
        <end position="386"/>
    </location>
</feature>
<evidence type="ECO:0000256" key="3">
    <source>
        <dbReference type="ARBA" id="ARBA00022692"/>
    </source>
</evidence>
<evidence type="ECO:0000256" key="6">
    <source>
        <dbReference type="ARBA" id="ARBA00038076"/>
    </source>
</evidence>
<protein>
    <submittedName>
        <fullName evidence="10">ABC transporter permease</fullName>
    </submittedName>
</protein>
<evidence type="ECO:0000256" key="2">
    <source>
        <dbReference type="ARBA" id="ARBA00022475"/>
    </source>
</evidence>
<feature type="transmembrane region" description="Helical" evidence="7">
    <location>
        <begin position="779"/>
        <end position="800"/>
    </location>
</feature>
<evidence type="ECO:0000313" key="10">
    <source>
        <dbReference type="EMBL" id="QNI35127.1"/>
    </source>
</evidence>
<evidence type="ECO:0000256" key="7">
    <source>
        <dbReference type="SAM" id="Phobius"/>
    </source>
</evidence>
<organism evidence="10 11">
    <name type="scientific">Alloacidobacterium dinghuense</name>
    <dbReference type="NCBI Taxonomy" id="2763107"/>
    <lineage>
        <taxon>Bacteria</taxon>
        <taxon>Pseudomonadati</taxon>
        <taxon>Acidobacteriota</taxon>
        <taxon>Terriglobia</taxon>
        <taxon>Terriglobales</taxon>
        <taxon>Acidobacteriaceae</taxon>
        <taxon>Alloacidobacterium</taxon>
    </lineage>
</organism>
<dbReference type="NCBIfam" id="TIGR03434">
    <property type="entry name" value="ADOP"/>
    <property type="match status" value="1"/>
</dbReference>
<dbReference type="InterPro" id="IPR017800">
    <property type="entry name" value="ADOP"/>
</dbReference>
<proteinExistence type="inferred from homology"/>
<dbReference type="EMBL" id="CP060394">
    <property type="protein sequence ID" value="QNI35127.1"/>
    <property type="molecule type" value="Genomic_DNA"/>
</dbReference>
<dbReference type="Proteomes" id="UP000515312">
    <property type="component" value="Chromosome"/>
</dbReference>
<dbReference type="InterPro" id="IPR050250">
    <property type="entry name" value="Macrolide_Exporter_MacB"/>
</dbReference>
<keyword evidence="4 7" id="KW-1133">Transmembrane helix</keyword>
<sequence>MHTLLQDIRYSFRQLRNHPGFALTAVLSLALGIGATVSVFSVIYGVIMHPYSYADLNRLVTLSYSDPYGNFWNAWITGPQLRELQQAHAVESIAAWNEWNLTVTGHDVPEDVAAYTNTSDTFPTLGVSPLLGRNLGPSDSPEGQEPQPVVMLNYRFWQRHFSSDSTVIGKTLELVHKKYTIVGVTRPHFTWGWDADVYLPQKLTNDQALQFGVVIKLRPGITQAAANAELQPLMERFAKETPTHFPPKFKVDVRELSYWTVHQLGGTLYLLFAAVAMLLAIGCGNVSILLMARGTARQHEFAVRSAVGASGSRIVRQLLTESLMLSLTGAGLGILLAYRILALIVAWLPRNFFPSDTDFSVNPPVLLFCVGLAMLTGVLFGLFPALQMARPEIGQVMQSSTKKAAGSVRGKRVHSTLIAGQIALTLLLMTAAGAAVNGFLSMMRVNLGYDPHNVISIGIPIHENTYTNWTARMNYYEQLRAKIAELPDIVSTGISTNATPPSSGDEQRFELLGKAPNPSIEGQTARLNYIDPGYFRTLNIPLLQGRMWTHTETAHSALLAIVNETFAKRFYPAGDMLGHSVEVPTQKNEPPYTLTVPGADSWMQIIGVVRDSLNDGLDKPVKPAIYMPYGTVMWMHTQILIRSRTDPQSILHSIRQQVTRVDPDQQVNGEVDSLETWIRNEPEWARGRLISVLFAAFSILALVLAAVGLYSVVSYSVAQRTNEFGIRMALGASKTDVLKIVLASAGASIGLGIALGFAVSFGLNRLIARWVESSNHNPLLILGAAAVLLAVAILACVAPARRASSVDPMTALRCE</sequence>
<feature type="domain" description="ABC3 transporter permease C-terminal" evidence="8">
    <location>
        <begin position="272"/>
        <end position="392"/>
    </location>
</feature>
<dbReference type="GO" id="GO:0022857">
    <property type="term" value="F:transmembrane transporter activity"/>
    <property type="evidence" value="ECO:0007669"/>
    <property type="project" value="TreeGrafter"/>
</dbReference>
<name>A0A7G8BRF7_9BACT</name>
<feature type="domain" description="MacB-like periplasmic core" evidence="9">
    <location>
        <begin position="23"/>
        <end position="232"/>
    </location>
</feature>
<feature type="transmembrane region" description="Helical" evidence="7">
    <location>
        <begin position="737"/>
        <end position="759"/>
    </location>
</feature>
<evidence type="ECO:0000259" key="8">
    <source>
        <dbReference type="Pfam" id="PF02687"/>
    </source>
</evidence>
<dbReference type="InterPro" id="IPR003838">
    <property type="entry name" value="ABC3_permease_C"/>
</dbReference>
<comment type="similarity">
    <text evidence="6">Belongs to the ABC-4 integral membrane protein family.</text>
</comment>
<evidence type="ECO:0000256" key="1">
    <source>
        <dbReference type="ARBA" id="ARBA00004651"/>
    </source>
</evidence>
<feature type="transmembrane region" description="Helical" evidence="7">
    <location>
        <begin position="21"/>
        <end position="47"/>
    </location>
</feature>
<keyword evidence="5 7" id="KW-0472">Membrane</keyword>
<dbReference type="PANTHER" id="PTHR30572:SF4">
    <property type="entry name" value="ABC TRANSPORTER PERMEASE YTRF"/>
    <property type="match status" value="1"/>
</dbReference>
<comment type="subcellular location">
    <subcellularLocation>
        <location evidence="1">Cell membrane</location>
        <topology evidence="1">Multi-pass membrane protein</topology>
    </subcellularLocation>
</comment>
<dbReference type="Pfam" id="PF12704">
    <property type="entry name" value="MacB_PCD"/>
    <property type="match status" value="2"/>
</dbReference>
<evidence type="ECO:0000256" key="5">
    <source>
        <dbReference type="ARBA" id="ARBA00023136"/>
    </source>
</evidence>
<dbReference type="KEGG" id="adin:H7849_22405"/>
<feature type="transmembrane region" description="Helical" evidence="7">
    <location>
        <begin position="268"/>
        <end position="292"/>
    </location>
</feature>
<dbReference type="Pfam" id="PF02687">
    <property type="entry name" value="FtsX"/>
    <property type="match status" value="2"/>
</dbReference>
<feature type="domain" description="ABC3 transporter permease C-terminal" evidence="8">
    <location>
        <begin position="696"/>
        <end position="808"/>
    </location>
</feature>
<dbReference type="AlphaFoldDB" id="A0A7G8BRF7"/>
<dbReference type="GO" id="GO:0005886">
    <property type="term" value="C:plasma membrane"/>
    <property type="evidence" value="ECO:0007669"/>
    <property type="project" value="UniProtKB-SubCell"/>
</dbReference>
<feature type="transmembrane region" description="Helical" evidence="7">
    <location>
        <begin position="689"/>
        <end position="717"/>
    </location>
</feature>
<dbReference type="InterPro" id="IPR025857">
    <property type="entry name" value="MacB_PCD"/>
</dbReference>
<gene>
    <name evidence="10" type="ORF">H7849_22405</name>
</gene>
<feature type="transmembrane region" description="Helical" evidence="7">
    <location>
        <begin position="417"/>
        <end position="440"/>
    </location>
</feature>
<accession>A0A7G8BRF7</accession>
<keyword evidence="3 7" id="KW-0812">Transmembrane</keyword>
<feature type="transmembrane region" description="Helical" evidence="7">
    <location>
        <begin position="323"/>
        <end position="345"/>
    </location>
</feature>
<evidence type="ECO:0000256" key="4">
    <source>
        <dbReference type="ARBA" id="ARBA00022989"/>
    </source>
</evidence>
<feature type="domain" description="MacB-like periplasmic core" evidence="9">
    <location>
        <begin position="422"/>
        <end position="655"/>
    </location>
</feature>
<reference evidence="10 11" key="1">
    <citation type="submission" date="2020-08" db="EMBL/GenBank/DDBJ databases">
        <title>Edaphobacter telluris sp. nov. and Acidobacterium dinghuensis sp. nov., two acidobacteria isolated from forest soil.</title>
        <authorList>
            <person name="Fu J."/>
            <person name="Qiu L."/>
        </authorList>
    </citation>
    <scope>NUCLEOTIDE SEQUENCE [LARGE SCALE GENOMIC DNA]</scope>
    <source>
        <strain evidence="10">4Y35</strain>
    </source>
</reference>
<dbReference type="PANTHER" id="PTHR30572">
    <property type="entry name" value="MEMBRANE COMPONENT OF TRANSPORTER-RELATED"/>
    <property type="match status" value="1"/>
</dbReference>
<keyword evidence="11" id="KW-1185">Reference proteome</keyword>
<evidence type="ECO:0000259" key="9">
    <source>
        <dbReference type="Pfam" id="PF12704"/>
    </source>
</evidence>